<name>A0A6N9YTD5_9ACTN</name>
<evidence type="ECO:0000313" key="2">
    <source>
        <dbReference type="Proteomes" id="UP000469185"/>
    </source>
</evidence>
<dbReference type="AlphaFoldDB" id="A0A6N9YTD5"/>
<keyword evidence="2" id="KW-1185">Reference proteome</keyword>
<dbReference type="EMBL" id="JAAGOB010000018">
    <property type="protein sequence ID" value="NED98301.1"/>
    <property type="molecule type" value="Genomic_DNA"/>
</dbReference>
<organism evidence="1 2">
    <name type="scientific">Phytoactinopolyspora alkaliphila</name>
    <dbReference type="NCBI Taxonomy" id="1783498"/>
    <lineage>
        <taxon>Bacteria</taxon>
        <taxon>Bacillati</taxon>
        <taxon>Actinomycetota</taxon>
        <taxon>Actinomycetes</taxon>
        <taxon>Jiangellales</taxon>
        <taxon>Jiangellaceae</taxon>
        <taxon>Phytoactinopolyspora</taxon>
    </lineage>
</organism>
<evidence type="ECO:0008006" key="3">
    <source>
        <dbReference type="Google" id="ProtNLM"/>
    </source>
</evidence>
<proteinExistence type="predicted"/>
<comment type="caution">
    <text evidence="1">The sequence shown here is derived from an EMBL/GenBank/DDBJ whole genome shotgun (WGS) entry which is preliminary data.</text>
</comment>
<reference evidence="1 2" key="1">
    <citation type="submission" date="2020-02" db="EMBL/GenBank/DDBJ databases">
        <authorList>
            <person name="Li X.-J."/>
            <person name="Feng X.-M."/>
        </authorList>
    </citation>
    <scope>NUCLEOTIDE SEQUENCE [LARGE SCALE GENOMIC DNA]</scope>
    <source>
        <strain evidence="1 2">CGMCC 4.7225</strain>
    </source>
</reference>
<evidence type="ECO:0000313" key="1">
    <source>
        <dbReference type="EMBL" id="NED98301.1"/>
    </source>
</evidence>
<accession>A0A6N9YTD5</accession>
<gene>
    <name evidence="1" type="ORF">G1H11_23655</name>
</gene>
<dbReference type="RefSeq" id="WP_163821083.1">
    <property type="nucleotide sequence ID" value="NZ_JAAGOB010000018.1"/>
</dbReference>
<protein>
    <recommendedName>
        <fullName evidence="3">AsnC family protein</fullName>
    </recommendedName>
</protein>
<dbReference type="Proteomes" id="UP000469185">
    <property type="component" value="Unassembled WGS sequence"/>
</dbReference>
<sequence length="78" mass="8696">MSDESMHQLLRATDGPEPLESLRAVAALRRETQRRESVLVRRARVSGASWTQIAEALGVSKQSAHRKYGGRGLLRNEP</sequence>